<dbReference type="Pfam" id="PF12867">
    <property type="entry name" value="DinB_2"/>
    <property type="match status" value="1"/>
</dbReference>
<dbReference type="Proteomes" id="UP000664144">
    <property type="component" value="Unassembled WGS sequence"/>
</dbReference>
<proteinExistence type="predicted"/>
<keyword evidence="3" id="KW-1185">Reference proteome</keyword>
<evidence type="ECO:0000313" key="3">
    <source>
        <dbReference type="Proteomes" id="UP000664144"/>
    </source>
</evidence>
<sequence length="160" mass="17596">MTEPKRIADQLRRAFDGDAWSGSSLQQTLAGITAAQAAAYPWPGVHTIGELVCHLAAWTATAAQRVQAREHTPMTRDDWPAFPVVADEAAWLRARQELHEAHEQLVALTEALPAAELDTVLGDVRERADGSGVTIYVLLHGIIQHYLYHAGQIALLRKFV</sequence>
<feature type="domain" description="DinB-like" evidence="1">
    <location>
        <begin position="23"/>
        <end position="153"/>
    </location>
</feature>
<dbReference type="Gene3D" id="1.20.120.450">
    <property type="entry name" value="dinb family like domain"/>
    <property type="match status" value="1"/>
</dbReference>
<dbReference type="AlphaFoldDB" id="A0A939EUH0"/>
<name>A0A939EUH0_9BACT</name>
<dbReference type="InterPro" id="IPR034660">
    <property type="entry name" value="DinB/YfiT-like"/>
</dbReference>
<evidence type="ECO:0000313" key="2">
    <source>
        <dbReference type="EMBL" id="MBO0357201.1"/>
    </source>
</evidence>
<dbReference type="InterPro" id="IPR024775">
    <property type="entry name" value="DinB-like"/>
</dbReference>
<organism evidence="2 3">
    <name type="scientific">Hymenobacter telluris</name>
    <dbReference type="NCBI Taxonomy" id="2816474"/>
    <lineage>
        <taxon>Bacteria</taxon>
        <taxon>Pseudomonadati</taxon>
        <taxon>Bacteroidota</taxon>
        <taxon>Cytophagia</taxon>
        <taxon>Cytophagales</taxon>
        <taxon>Hymenobacteraceae</taxon>
        <taxon>Hymenobacter</taxon>
    </lineage>
</organism>
<dbReference type="SUPFAM" id="SSF109854">
    <property type="entry name" value="DinB/YfiT-like putative metalloenzymes"/>
    <property type="match status" value="1"/>
</dbReference>
<gene>
    <name evidence="2" type="ORF">J0X19_04540</name>
</gene>
<protein>
    <submittedName>
        <fullName evidence="2">DinB family protein</fullName>
    </submittedName>
</protein>
<accession>A0A939EUH0</accession>
<evidence type="ECO:0000259" key="1">
    <source>
        <dbReference type="Pfam" id="PF12867"/>
    </source>
</evidence>
<dbReference type="EMBL" id="JAFLQZ010000002">
    <property type="protein sequence ID" value="MBO0357201.1"/>
    <property type="molecule type" value="Genomic_DNA"/>
</dbReference>
<dbReference type="RefSeq" id="WP_206981688.1">
    <property type="nucleotide sequence ID" value="NZ_JAFLQZ010000002.1"/>
</dbReference>
<comment type="caution">
    <text evidence="2">The sequence shown here is derived from an EMBL/GenBank/DDBJ whole genome shotgun (WGS) entry which is preliminary data.</text>
</comment>
<reference evidence="2" key="1">
    <citation type="submission" date="2021-03" db="EMBL/GenBank/DDBJ databases">
        <authorList>
            <person name="Kim M.K."/>
        </authorList>
    </citation>
    <scope>NUCLEOTIDE SEQUENCE</scope>
    <source>
        <strain evidence="2">BT186</strain>
    </source>
</reference>